<dbReference type="Proteomes" id="UP000285201">
    <property type="component" value="Unassembled WGS sequence"/>
</dbReference>
<keyword evidence="1" id="KW-0472">Membrane</keyword>
<keyword evidence="1" id="KW-0812">Transmembrane</keyword>
<sequence>MNKKVENLVTFMKNIKLELIITILYLIFMIIKSKWSRLNSLINLQEYFSQDRLNGITAFFAITIGVYITVITILATTEIGISRKMLERRLDKPLIDVIMFGIIEDFLTVASATFLLGNIVYDFLPLFIILSLISFAKFIYLLMLIFKANMEQMAKAIDEKDRYDDDLLETIKLILMAIRKDKR</sequence>
<dbReference type="RefSeq" id="WP_118371070.1">
    <property type="nucleotide sequence ID" value="NZ_QROY01000008.1"/>
</dbReference>
<reference evidence="2 3" key="1">
    <citation type="submission" date="2018-08" db="EMBL/GenBank/DDBJ databases">
        <title>A genome reference for cultivated species of the human gut microbiota.</title>
        <authorList>
            <person name="Zou Y."/>
            <person name="Xue W."/>
            <person name="Luo G."/>
        </authorList>
    </citation>
    <scope>NUCLEOTIDE SEQUENCE [LARGE SCALE GENOMIC DNA]</scope>
    <source>
        <strain evidence="2 3">AF36-7BH</strain>
    </source>
</reference>
<feature type="transmembrane region" description="Helical" evidence="1">
    <location>
        <begin position="17"/>
        <end position="35"/>
    </location>
</feature>
<name>A0A415MAA4_9FIRM</name>
<protein>
    <submittedName>
        <fullName evidence="2">Uncharacterized protein</fullName>
    </submittedName>
</protein>
<accession>A0A415MAA4</accession>
<keyword evidence="1" id="KW-1133">Transmembrane helix</keyword>
<feature type="transmembrane region" description="Helical" evidence="1">
    <location>
        <begin position="97"/>
        <end position="117"/>
    </location>
</feature>
<dbReference type="EMBL" id="QROY01000008">
    <property type="protein sequence ID" value="RHL67156.1"/>
    <property type="molecule type" value="Genomic_DNA"/>
</dbReference>
<feature type="transmembrane region" description="Helical" evidence="1">
    <location>
        <begin position="55"/>
        <end position="76"/>
    </location>
</feature>
<feature type="transmembrane region" description="Helical" evidence="1">
    <location>
        <begin position="123"/>
        <end position="146"/>
    </location>
</feature>
<evidence type="ECO:0000313" key="3">
    <source>
        <dbReference type="Proteomes" id="UP000285201"/>
    </source>
</evidence>
<evidence type="ECO:0000256" key="1">
    <source>
        <dbReference type="SAM" id="Phobius"/>
    </source>
</evidence>
<evidence type="ECO:0000313" key="2">
    <source>
        <dbReference type="EMBL" id="RHL67156.1"/>
    </source>
</evidence>
<dbReference type="AlphaFoldDB" id="A0A415MAA4"/>
<comment type="caution">
    <text evidence="2">The sequence shown here is derived from an EMBL/GenBank/DDBJ whole genome shotgun (WGS) entry which is preliminary data.</text>
</comment>
<gene>
    <name evidence="2" type="ORF">DW007_10570</name>
</gene>
<proteinExistence type="predicted"/>
<organism evidence="2 3">
    <name type="scientific">Lachnospira eligens</name>
    <dbReference type="NCBI Taxonomy" id="39485"/>
    <lineage>
        <taxon>Bacteria</taxon>
        <taxon>Bacillati</taxon>
        <taxon>Bacillota</taxon>
        <taxon>Clostridia</taxon>
        <taxon>Lachnospirales</taxon>
        <taxon>Lachnospiraceae</taxon>
        <taxon>Lachnospira</taxon>
    </lineage>
</organism>